<keyword evidence="2 4" id="KW-0560">Oxidoreductase</keyword>
<dbReference type="SUPFAM" id="SSF51735">
    <property type="entry name" value="NAD(P)-binding Rossmann-fold domains"/>
    <property type="match status" value="1"/>
</dbReference>
<name>A0A450UGC8_9GAMM</name>
<dbReference type="InterPro" id="IPR029753">
    <property type="entry name" value="D-isomer_DH_CS"/>
</dbReference>
<dbReference type="InterPro" id="IPR029752">
    <property type="entry name" value="D-isomer_DH_CS1"/>
</dbReference>
<dbReference type="EMBL" id="CAADFJ010000032">
    <property type="protein sequence ID" value="VFJ99463.1"/>
    <property type="molecule type" value="Genomic_DNA"/>
</dbReference>
<dbReference type="InterPro" id="IPR036291">
    <property type="entry name" value="NAD(P)-bd_dom_sf"/>
</dbReference>
<evidence type="ECO:0000256" key="1">
    <source>
        <dbReference type="ARBA" id="ARBA00005854"/>
    </source>
</evidence>
<feature type="domain" description="D-isomer specific 2-hydroxyacid dehydrogenase catalytic" evidence="5">
    <location>
        <begin position="24"/>
        <end position="317"/>
    </location>
</feature>
<dbReference type="FunFam" id="3.40.50.720:FF:000203">
    <property type="entry name" value="D-3-phosphoglycerate dehydrogenase (SerA)"/>
    <property type="match status" value="1"/>
</dbReference>
<dbReference type="PANTHER" id="PTHR43761:SF1">
    <property type="entry name" value="D-ISOMER SPECIFIC 2-HYDROXYACID DEHYDROGENASE CATALYTIC DOMAIN-CONTAINING PROTEIN-RELATED"/>
    <property type="match status" value="1"/>
</dbReference>
<evidence type="ECO:0000256" key="2">
    <source>
        <dbReference type="ARBA" id="ARBA00023002"/>
    </source>
</evidence>
<dbReference type="EMBL" id="CAADFG010000033">
    <property type="protein sequence ID" value="VFJ91579.1"/>
    <property type="molecule type" value="Genomic_DNA"/>
</dbReference>
<dbReference type="Gene3D" id="3.40.50.720">
    <property type="entry name" value="NAD(P)-binding Rossmann-like Domain"/>
    <property type="match status" value="2"/>
</dbReference>
<dbReference type="Pfam" id="PF02826">
    <property type="entry name" value="2-Hacid_dh_C"/>
    <property type="match status" value="1"/>
</dbReference>
<organism evidence="7">
    <name type="scientific">Candidatus Kentrum eta</name>
    <dbReference type="NCBI Taxonomy" id="2126337"/>
    <lineage>
        <taxon>Bacteria</taxon>
        <taxon>Pseudomonadati</taxon>
        <taxon>Pseudomonadota</taxon>
        <taxon>Gammaproteobacteria</taxon>
        <taxon>Candidatus Kentrum</taxon>
    </lineage>
</organism>
<dbReference type="Pfam" id="PF00389">
    <property type="entry name" value="2-Hacid_dh"/>
    <property type="match status" value="1"/>
</dbReference>
<feature type="domain" description="D-isomer specific 2-hydroxyacid dehydrogenase NAD-binding" evidence="6">
    <location>
        <begin position="107"/>
        <end position="286"/>
    </location>
</feature>
<dbReference type="EMBL" id="CAADFI010000032">
    <property type="protein sequence ID" value="VFJ92669.1"/>
    <property type="molecule type" value="Genomic_DNA"/>
</dbReference>
<dbReference type="InterPro" id="IPR050418">
    <property type="entry name" value="D-iso_2-hydroxyacid_DH_PdxB"/>
</dbReference>
<dbReference type="PANTHER" id="PTHR43761">
    <property type="entry name" value="D-ISOMER SPECIFIC 2-HYDROXYACID DEHYDROGENASE FAMILY PROTEIN (AFU_ORTHOLOGUE AFUA_1G13630)"/>
    <property type="match status" value="1"/>
</dbReference>
<dbReference type="InterPro" id="IPR006140">
    <property type="entry name" value="D-isomer_DH_NAD-bd"/>
</dbReference>
<dbReference type="PROSITE" id="PS00671">
    <property type="entry name" value="D_2_HYDROXYACID_DH_3"/>
    <property type="match status" value="1"/>
</dbReference>
<dbReference type="AlphaFoldDB" id="A0A450UGC8"/>
<protein>
    <submittedName>
        <fullName evidence="7">Glycerate dehydrogenase</fullName>
    </submittedName>
</protein>
<dbReference type="InterPro" id="IPR006139">
    <property type="entry name" value="D-isomer_2_OHA_DH_cat_dom"/>
</dbReference>
<evidence type="ECO:0000313" key="9">
    <source>
        <dbReference type="EMBL" id="VFJ99463.1"/>
    </source>
</evidence>
<dbReference type="PROSITE" id="PS00065">
    <property type="entry name" value="D_2_HYDROXYACID_DH_1"/>
    <property type="match status" value="1"/>
</dbReference>
<evidence type="ECO:0000256" key="3">
    <source>
        <dbReference type="ARBA" id="ARBA00023027"/>
    </source>
</evidence>
<evidence type="ECO:0000259" key="6">
    <source>
        <dbReference type="Pfam" id="PF02826"/>
    </source>
</evidence>
<evidence type="ECO:0000259" key="5">
    <source>
        <dbReference type="Pfam" id="PF00389"/>
    </source>
</evidence>
<accession>A0A450UGC8</accession>
<reference evidence="7" key="1">
    <citation type="submission" date="2019-02" db="EMBL/GenBank/DDBJ databases">
        <authorList>
            <person name="Gruber-Vodicka R. H."/>
            <person name="Seah K. B. B."/>
        </authorList>
    </citation>
    <scope>NUCLEOTIDE SEQUENCE</scope>
    <source>
        <strain evidence="9">BECK_SA2B12</strain>
        <strain evidence="7">BECK_SA2B15</strain>
        <strain evidence="8">BECK_SA2B20</strain>
    </source>
</reference>
<evidence type="ECO:0000313" key="8">
    <source>
        <dbReference type="EMBL" id="VFJ92669.1"/>
    </source>
</evidence>
<sequence>MNMVILDGHTLNPGDLSWEGFRSLGQTTLHDRTPADQTVRRSRGAEILLTNKTPLNAASIARLPHLEYIGVLATGYNIVDIQAAAHRGIPVTNVPEYGTASVAQMVFAHILNFHNRVAEYSRGVRQGSWSRSQDFCFWDHPPVELQGKTLGVVGFGRIGSAVAALATAFGMVVLAYKPSPPARVPAGVTLVGLETVFRQSDIVSLHCPLTQQNRGFVDAELLGRMKPGAYLINTSRGPLIDEPALAQALDEGRIAGAGLDVLAREPPDPDCPLFKARNCFITPHIAWATRAARARLMTIAADNLRAFLRGEPVNVVNGITGNGR</sequence>
<dbReference type="SUPFAM" id="SSF52283">
    <property type="entry name" value="Formate/glycerate dehydrogenase catalytic domain-like"/>
    <property type="match status" value="1"/>
</dbReference>
<dbReference type="CDD" id="cd12162">
    <property type="entry name" value="2-Hacid_dh_4"/>
    <property type="match status" value="1"/>
</dbReference>
<evidence type="ECO:0000256" key="4">
    <source>
        <dbReference type="RuleBase" id="RU003719"/>
    </source>
</evidence>
<dbReference type="GO" id="GO:0016616">
    <property type="term" value="F:oxidoreductase activity, acting on the CH-OH group of donors, NAD or NADP as acceptor"/>
    <property type="evidence" value="ECO:0007669"/>
    <property type="project" value="InterPro"/>
</dbReference>
<keyword evidence="3" id="KW-0520">NAD</keyword>
<proteinExistence type="inferred from homology"/>
<dbReference type="GO" id="GO:0051287">
    <property type="term" value="F:NAD binding"/>
    <property type="evidence" value="ECO:0007669"/>
    <property type="project" value="InterPro"/>
</dbReference>
<comment type="similarity">
    <text evidence="1 4">Belongs to the D-isomer specific 2-hydroxyacid dehydrogenase family.</text>
</comment>
<gene>
    <name evidence="7" type="ORF">BECKH772A_GA0070896_100334</name>
    <name evidence="8" type="ORF">BECKH772B_GA0070898_100324</name>
    <name evidence="9" type="ORF">BECKH772C_GA0070978_100324</name>
</gene>
<dbReference type="PROSITE" id="PS00670">
    <property type="entry name" value="D_2_HYDROXYACID_DH_2"/>
    <property type="match status" value="1"/>
</dbReference>
<evidence type="ECO:0000313" key="7">
    <source>
        <dbReference type="EMBL" id="VFJ91579.1"/>
    </source>
</evidence>